<dbReference type="EMBL" id="CP002289">
    <property type="protein sequence ID" value="ADP20141.1"/>
    <property type="molecule type" value="Genomic_DNA"/>
</dbReference>
<feature type="compositionally biased region" description="Polar residues" evidence="1">
    <location>
        <begin position="1"/>
        <end position="20"/>
    </location>
</feature>
<evidence type="ECO:0000313" key="3">
    <source>
        <dbReference type="Proteomes" id="UP000006876"/>
    </source>
</evidence>
<keyword evidence="2" id="KW-0614">Plasmid</keyword>
<protein>
    <submittedName>
        <fullName evidence="2">Uncharacterized protein</fullName>
    </submittedName>
</protein>
<evidence type="ECO:0000256" key="1">
    <source>
        <dbReference type="SAM" id="MobiDB-lite"/>
    </source>
</evidence>
<dbReference type="AlphaFoldDB" id="E3HYI7"/>
<reference evidence="3" key="1">
    <citation type="journal article" date="2011" name="J. Bacteriol.">
        <title>Complete genome sequence of the haloaromatic acid-degrading bacterium Achromobacter xylosoxidans A8.</title>
        <authorList>
            <person name="Strnad H."/>
            <person name="Ridl J."/>
            <person name="Paces J."/>
            <person name="Kolar M."/>
            <person name="Vlcek C."/>
            <person name="Paces V."/>
        </authorList>
    </citation>
    <scope>NUCLEOTIDE SEQUENCE [LARGE SCALE GENOMIC DNA]</scope>
    <source>
        <strain evidence="3">A8</strain>
        <plasmid evidence="3">pA82</plasmid>
    </source>
</reference>
<dbReference type="KEGG" id="axy:AXYL_06859"/>
<sequence>MTSLSNNGSSPTAPQNQTLNMRPPPGRSGTFTGFRRDSTHAGTALSTTGNTMSGWMPVPAALLQMIEVWDTACRQAAAAALLPFDRLYWEERLQALRKACHRMSATYGNGINGAATEAVQVSKGWAHAPLDLLDMLEDLDTACVLAAAAEQTPSKRDNWEKCIETQRAARELLDSAMPARLVPLIPR</sequence>
<organism evidence="2 3">
    <name type="scientific">Achromobacter xylosoxidans (strain A8)</name>
    <dbReference type="NCBI Taxonomy" id="762376"/>
    <lineage>
        <taxon>Bacteria</taxon>
        <taxon>Pseudomonadati</taxon>
        <taxon>Pseudomonadota</taxon>
        <taxon>Betaproteobacteria</taxon>
        <taxon>Burkholderiales</taxon>
        <taxon>Alcaligenaceae</taxon>
        <taxon>Achromobacter</taxon>
    </lineage>
</organism>
<gene>
    <name evidence="2" type="ordered locus">AXYL_06859</name>
</gene>
<dbReference type="HOGENOM" id="CLU_1444764_0_0_4"/>
<evidence type="ECO:0000313" key="2">
    <source>
        <dbReference type="EMBL" id="ADP20141.1"/>
    </source>
</evidence>
<proteinExistence type="predicted"/>
<feature type="region of interest" description="Disordered" evidence="1">
    <location>
        <begin position="1"/>
        <end position="50"/>
    </location>
</feature>
<dbReference type="Proteomes" id="UP000006876">
    <property type="component" value="Plasmid pA82"/>
</dbReference>
<geneLocation type="plasmid" evidence="2 3">
    <name>pA82</name>
</geneLocation>
<name>E3HYI7_ACHXA</name>
<accession>E3HYI7</accession>
<feature type="compositionally biased region" description="Polar residues" evidence="1">
    <location>
        <begin position="40"/>
        <end position="50"/>
    </location>
</feature>